<gene>
    <name evidence="1" type="ORF">DILT_LOCUS13175</name>
</gene>
<dbReference type="EMBL" id="UYRU01069155">
    <property type="protein sequence ID" value="VDN18405.1"/>
    <property type="molecule type" value="Genomic_DNA"/>
</dbReference>
<evidence type="ECO:0000313" key="1">
    <source>
        <dbReference type="EMBL" id="VDN18405.1"/>
    </source>
</evidence>
<protein>
    <submittedName>
        <fullName evidence="1">Uncharacterized protein</fullName>
    </submittedName>
</protein>
<keyword evidence="2" id="KW-1185">Reference proteome</keyword>
<proteinExistence type="predicted"/>
<sequence>MLRENEVAEVLQRWESMMNKTDKEKAPLIQHFEEERKKSNQHDEKIHQPVSHLPLNFVLSLSIRVL</sequence>
<accession>A0A3P7LN13</accession>
<organism evidence="1 2">
    <name type="scientific">Dibothriocephalus latus</name>
    <name type="common">Fish tapeworm</name>
    <name type="synonym">Diphyllobothrium latum</name>
    <dbReference type="NCBI Taxonomy" id="60516"/>
    <lineage>
        <taxon>Eukaryota</taxon>
        <taxon>Metazoa</taxon>
        <taxon>Spiralia</taxon>
        <taxon>Lophotrochozoa</taxon>
        <taxon>Platyhelminthes</taxon>
        <taxon>Cestoda</taxon>
        <taxon>Eucestoda</taxon>
        <taxon>Diphyllobothriidea</taxon>
        <taxon>Diphyllobothriidae</taxon>
        <taxon>Dibothriocephalus</taxon>
    </lineage>
</organism>
<name>A0A3P7LN13_DIBLA</name>
<dbReference type="Proteomes" id="UP000281553">
    <property type="component" value="Unassembled WGS sequence"/>
</dbReference>
<dbReference type="AlphaFoldDB" id="A0A3P7LN13"/>
<evidence type="ECO:0000313" key="2">
    <source>
        <dbReference type="Proteomes" id="UP000281553"/>
    </source>
</evidence>
<reference evidence="1 2" key="1">
    <citation type="submission" date="2018-11" db="EMBL/GenBank/DDBJ databases">
        <authorList>
            <consortium name="Pathogen Informatics"/>
        </authorList>
    </citation>
    <scope>NUCLEOTIDE SEQUENCE [LARGE SCALE GENOMIC DNA]</scope>
</reference>